<dbReference type="Proteomes" id="UP001220478">
    <property type="component" value="Chromosome"/>
</dbReference>
<dbReference type="EMBL" id="CP118868">
    <property type="protein sequence ID" value="WEG35615.1"/>
    <property type="molecule type" value="Genomic_DNA"/>
</dbReference>
<accession>A0ABY8C9U4</accession>
<evidence type="ECO:0000313" key="2">
    <source>
        <dbReference type="EMBL" id="WEG35615.1"/>
    </source>
</evidence>
<keyword evidence="1" id="KW-0732">Signal</keyword>
<evidence type="ECO:0000256" key="1">
    <source>
        <dbReference type="SAM" id="SignalP"/>
    </source>
</evidence>
<feature type="chain" id="PRO_5046762407" description="Secreted protein" evidence="1">
    <location>
        <begin position="24"/>
        <end position="170"/>
    </location>
</feature>
<keyword evidence="3" id="KW-1185">Reference proteome</keyword>
<gene>
    <name evidence="2" type="ORF">PYS61_00185</name>
</gene>
<proteinExistence type="predicted"/>
<name>A0ABY8C9U4_9FIRM</name>
<sequence length="170" mass="18938">MKKIFTLLCSLLIAVNCVTTISAGENRETVNSTGILKYNKNLNSSLTLRGPVTPDNPYPNNTHINYASGHPEEVYIPWGESLEDLSMLIGDALTYYHPGLQQLSYGICLSLKALDPKPIYITYTVYESVESYVTPYGTTAHWHICDDITVYYGSESAENIVFGPCQGPWF</sequence>
<dbReference type="RefSeq" id="WP_315571739.1">
    <property type="nucleotide sequence ID" value="NZ_CP118868.1"/>
</dbReference>
<reference evidence="2 3" key="1">
    <citation type="submission" date="2023-02" db="EMBL/GenBank/DDBJ databases">
        <title>Novel Oscillospiraceae bacterial genomes.</title>
        <authorList>
            <person name="Srinivasan S."/>
            <person name="Austin M.N."/>
            <person name="Fiedler T.L."/>
            <person name="Strenk S.M."/>
            <person name="Agnew K.J."/>
            <person name="Nagana Gowda G.A."/>
            <person name="Raftery D."/>
            <person name="Beamer M.A."/>
            <person name="Achilles S.L."/>
            <person name="Wiesenfeld H.C."/>
            <person name="Fredricks D.N."/>
            <person name="Hillier S.L."/>
        </authorList>
    </citation>
    <scope>NUCLEOTIDE SEQUENCE [LARGE SCALE GENOMIC DNA]</scope>
    <source>
        <strain evidence="2 3">CHIC02 1186E3-8</strain>
    </source>
</reference>
<organism evidence="2 3">
    <name type="scientific">Amygdalobacter indicium</name>
    <dbReference type="NCBI Taxonomy" id="3029272"/>
    <lineage>
        <taxon>Bacteria</taxon>
        <taxon>Bacillati</taxon>
        <taxon>Bacillota</taxon>
        <taxon>Clostridia</taxon>
        <taxon>Eubacteriales</taxon>
        <taxon>Oscillospiraceae</taxon>
        <taxon>Amygdalobacter</taxon>
    </lineage>
</organism>
<evidence type="ECO:0000313" key="3">
    <source>
        <dbReference type="Proteomes" id="UP001220478"/>
    </source>
</evidence>
<feature type="signal peptide" evidence="1">
    <location>
        <begin position="1"/>
        <end position="23"/>
    </location>
</feature>
<protein>
    <recommendedName>
        <fullName evidence="4">Secreted protein</fullName>
    </recommendedName>
</protein>
<evidence type="ECO:0008006" key="4">
    <source>
        <dbReference type="Google" id="ProtNLM"/>
    </source>
</evidence>